<reference evidence="4 5" key="1">
    <citation type="submission" date="2019-11" db="EMBL/GenBank/DDBJ databases">
        <title>Pedobacter sp. HMF7056 Genome sequencing and assembly.</title>
        <authorList>
            <person name="Kang H."/>
            <person name="Kim H."/>
            <person name="Joh K."/>
        </authorList>
    </citation>
    <scope>NUCLEOTIDE SEQUENCE [LARGE SCALE GENOMIC DNA]</scope>
    <source>
        <strain evidence="4 5">HMF7056</strain>
    </source>
</reference>
<feature type="transmembrane region" description="Helical" evidence="2">
    <location>
        <begin position="14"/>
        <end position="34"/>
    </location>
</feature>
<keyword evidence="4" id="KW-0482">Metalloprotease</keyword>
<dbReference type="Proteomes" id="UP000451233">
    <property type="component" value="Unassembled WGS sequence"/>
</dbReference>
<feature type="domain" description="Peptidase M56" evidence="3">
    <location>
        <begin position="57"/>
        <end position="299"/>
    </location>
</feature>
<evidence type="ECO:0000313" key="4">
    <source>
        <dbReference type="EMBL" id="MXV14771.1"/>
    </source>
</evidence>
<evidence type="ECO:0000313" key="5">
    <source>
        <dbReference type="Proteomes" id="UP000451233"/>
    </source>
</evidence>
<dbReference type="RefSeq" id="WP_160905722.1">
    <property type="nucleotide sequence ID" value="NZ_WVHS01000001.1"/>
</dbReference>
<keyword evidence="4" id="KW-0378">Hydrolase</keyword>
<dbReference type="GO" id="GO:0006508">
    <property type="term" value="P:proteolysis"/>
    <property type="evidence" value="ECO:0007669"/>
    <property type="project" value="UniProtKB-KW"/>
</dbReference>
<proteinExistence type="predicted"/>
<keyword evidence="2" id="KW-1133">Transmembrane helix</keyword>
<protein>
    <submittedName>
        <fullName evidence="4">M48 family metalloprotease</fullName>
    </submittedName>
</protein>
<sequence length="675" mass="77633">MSPEPVFIALSKTLFESCIQGLLVWLLIRLTILFSRNLTSHTRYRLLYSGLVLIFGSFVATLMWHINQVAVPVTGVELVYPVNPAAFPARIISHSYLDRGEYLVGTYARWIALFYLGGLMVNGVRLMIGYTQVRKMAGAAPLHQDLFWEKRLEQLAGRLGINRKVNLYFRELTEIPFTSGYLKPLIFFPIAAVNQLTTAQVEAILVHELAHIKRNDYLFNLLQQVMKSFLFYNPFAWLLNRDILREREYCCDDMVVLQSGNPAEYATALLHLEENRRSVPAFALASNGNHKYPLLNRIKRMIMKTPDPSPVQKISILLATVAICISIAWTIPETGMRKAIASIKNKTVPQKSASAFKTAAEKISAQHGSGKKTAVAGSDALFYATADTVIKSKSKVKVIIEDEKGNKREYNSVDEMPEDVREEFYAKTFGDKFKNLTDTAWSNKMQKWGLEMQQKFSSPEWKKQQDEIAKKFSAMGKDWEKQFNSEAWKKQQEEFTKMFSSPEWKKQQEDIVKLFTGPEWKKQQDAMIKLFSGPEWKKQQEEMTKYFNSPEIKKQMEEVQQHFNSPEWKHQVEELMKLSNGEHLIYVTDSLKKLTDEKKSLERQLEKNQQEIKKKENKNQEKNDDKNKKNDDRKNDNRASLKRAATPAVAFRSFTTAGEAAKAEAFREFSGFIGS</sequence>
<dbReference type="Gene3D" id="3.30.2010.10">
    <property type="entry name" value="Metalloproteases ('zincins'), catalytic domain"/>
    <property type="match status" value="1"/>
</dbReference>
<dbReference type="CDD" id="cd07341">
    <property type="entry name" value="M56_BlaR1_MecR1_like"/>
    <property type="match status" value="1"/>
</dbReference>
<evidence type="ECO:0000256" key="1">
    <source>
        <dbReference type="SAM" id="MobiDB-lite"/>
    </source>
</evidence>
<comment type="caution">
    <text evidence="4">The sequence shown here is derived from an EMBL/GenBank/DDBJ whole genome shotgun (WGS) entry which is preliminary data.</text>
</comment>
<keyword evidence="2" id="KW-0472">Membrane</keyword>
<keyword evidence="5" id="KW-1185">Reference proteome</keyword>
<name>A0A7K1XUT8_9SPHI</name>
<feature type="transmembrane region" description="Helical" evidence="2">
    <location>
        <begin position="310"/>
        <end position="331"/>
    </location>
</feature>
<dbReference type="AlphaFoldDB" id="A0A7K1XUT8"/>
<keyword evidence="4" id="KW-0645">Protease</keyword>
<feature type="transmembrane region" description="Helical" evidence="2">
    <location>
        <begin position="107"/>
        <end position="128"/>
    </location>
</feature>
<organism evidence="4 5">
    <name type="scientific">Hufsiella ginkgonis</name>
    <dbReference type="NCBI Taxonomy" id="2695274"/>
    <lineage>
        <taxon>Bacteria</taxon>
        <taxon>Pseudomonadati</taxon>
        <taxon>Bacteroidota</taxon>
        <taxon>Sphingobacteriia</taxon>
        <taxon>Sphingobacteriales</taxon>
        <taxon>Sphingobacteriaceae</taxon>
        <taxon>Hufsiella</taxon>
    </lineage>
</organism>
<dbReference type="PANTHER" id="PTHR34978:SF3">
    <property type="entry name" value="SLR0241 PROTEIN"/>
    <property type="match status" value="1"/>
</dbReference>
<dbReference type="EMBL" id="WVHS01000001">
    <property type="protein sequence ID" value="MXV14771.1"/>
    <property type="molecule type" value="Genomic_DNA"/>
</dbReference>
<dbReference type="InterPro" id="IPR008756">
    <property type="entry name" value="Peptidase_M56"/>
</dbReference>
<evidence type="ECO:0000256" key="2">
    <source>
        <dbReference type="SAM" id="Phobius"/>
    </source>
</evidence>
<feature type="region of interest" description="Disordered" evidence="1">
    <location>
        <begin position="600"/>
        <end position="652"/>
    </location>
</feature>
<keyword evidence="2" id="KW-0812">Transmembrane</keyword>
<accession>A0A7K1XUT8</accession>
<evidence type="ECO:0000259" key="3">
    <source>
        <dbReference type="Pfam" id="PF05569"/>
    </source>
</evidence>
<feature type="compositionally biased region" description="Basic and acidic residues" evidence="1">
    <location>
        <begin position="600"/>
        <end position="639"/>
    </location>
</feature>
<dbReference type="Pfam" id="PF05569">
    <property type="entry name" value="Peptidase_M56"/>
    <property type="match status" value="1"/>
</dbReference>
<gene>
    <name evidence="4" type="ORF">GS398_05640</name>
</gene>
<dbReference type="GO" id="GO:0008237">
    <property type="term" value="F:metallopeptidase activity"/>
    <property type="evidence" value="ECO:0007669"/>
    <property type="project" value="UniProtKB-KW"/>
</dbReference>
<dbReference type="PANTHER" id="PTHR34978">
    <property type="entry name" value="POSSIBLE SENSOR-TRANSDUCER PROTEIN BLAR"/>
    <property type="match status" value="1"/>
</dbReference>
<dbReference type="InterPro" id="IPR052173">
    <property type="entry name" value="Beta-lactam_resp_regulator"/>
</dbReference>
<feature type="transmembrane region" description="Helical" evidence="2">
    <location>
        <begin position="46"/>
        <end position="66"/>
    </location>
</feature>